<organism evidence="1 2">
    <name type="scientific">Actinoplanes ianthinogenes</name>
    <dbReference type="NCBI Taxonomy" id="122358"/>
    <lineage>
        <taxon>Bacteria</taxon>
        <taxon>Bacillati</taxon>
        <taxon>Actinomycetota</taxon>
        <taxon>Actinomycetes</taxon>
        <taxon>Micromonosporales</taxon>
        <taxon>Micromonosporaceae</taxon>
        <taxon>Actinoplanes</taxon>
    </lineage>
</organism>
<dbReference type="Proteomes" id="UP000676967">
    <property type="component" value="Chromosome"/>
</dbReference>
<proteinExistence type="predicted"/>
<evidence type="ECO:0008006" key="3">
    <source>
        <dbReference type="Google" id="ProtNLM"/>
    </source>
</evidence>
<name>A0ABM7M9Z2_9ACTN</name>
<evidence type="ECO:0000313" key="2">
    <source>
        <dbReference type="Proteomes" id="UP000676967"/>
    </source>
</evidence>
<sequence length="105" mass="11666">MLGIMIGMIEFLVRNRDDHGWPSVHRDRLAEVLTPAGWTCEAAPGWGHHRLRCGDTVVEFSGEPVGWQVSFEGPMPEDEATRFVAAVVAQLEREIGEPIEAIQIS</sequence>
<accession>A0ABM7M9Z2</accession>
<gene>
    <name evidence="1" type="ORF">Aiant_91270</name>
</gene>
<keyword evidence="2" id="KW-1185">Reference proteome</keyword>
<protein>
    <recommendedName>
        <fullName evidence="3">DUF317 domain-containing protein</fullName>
    </recommendedName>
</protein>
<reference evidence="1 2" key="1">
    <citation type="submission" date="2020-08" db="EMBL/GenBank/DDBJ databases">
        <title>Whole genome shotgun sequence of Actinoplanes ianthinogenes NBRC 13996.</title>
        <authorList>
            <person name="Komaki H."/>
            <person name="Tamura T."/>
        </authorList>
    </citation>
    <scope>NUCLEOTIDE SEQUENCE [LARGE SCALE GENOMIC DNA]</scope>
    <source>
        <strain evidence="1 2">NBRC 13996</strain>
    </source>
</reference>
<dbReference type="EMBL" id="AP023356">
    <property type="protein sequence ID" value="BCJ48470.1"/>
    <property type="molecule type" value="Genomic_DNA"/>
</dbReference>
<evidence type="ECO:0000313" key="1">
    <source>
        <dbReference type="EMBL" id="BCJ48470.1"/>
    </source>
</evidence>